<dbReference type="Gene3D" id="1.20.1280.50">
    <property type="match status" value="1"/>
</dbReference>
<feature type="domain" description="F-box" evidence="3">
    <location>
        <begin position="13"/>
        <end position="53"/>
    </location>
</feature>
<protein>
    <submittedName>
        <fullName evidence="4">F-box/WD repeat-containing protein 12</fullName>
    </submittedName>
    <submittedName>
        <fullName evidence="5">Si:ch73-142c19.1</fullName>
    </submittedName>
</protein>
<dbReference type="SUPFAM" id="SSF101908">
    <property type="entry name" value="Putative isomerase YbhE"/>
    <property type="match status" value="1"/>
</dbReference>
<reference evidence="5" key="1">
    <citation type="submission" date="2025-05" db="UniProtKB">
        <authorList>
            <consortium name="Ensembl"/>
        </authorList>
    </citation>
    <scope>IDENTIFICATION</scope>
</reference>
<dbReference type="SUPFAM" id="SSF81383">
    <property type="entry name" value="F-box domain"/>
    <property type="match status" value="1"/>
</dbReference>
<organism evidence="5 6">
    <name type="scientific">Oryzias melastigma</name>
    <name type="common">Marine medaka</name>
    <dbReference type="NCBI Taxonomy" id="30732"/>
    <lineage>
        <taxon>Eukaryota</taxon>
        <taxon>Metazoa</taxon>
        <taxon>Chordata</taxon>
        <taxon>Craniata</taxon>
        <taxon>Vertebrata</taxon>
        <taxon>Euteleostomi</taxon>
        <taxon>Actinopterygii</taxon>
        <taxon>Neopterygii</taxon>
        <taxon>Teleostei</taxon>
        <taxon>Neoteleostei</taxon>
        <taxon>Acanthomorphata</taxon>
        <taxon>Ovalentaria</taxon>
        <taxon>Atherinomorphae</taxon>
        <taxon>Beloniformes</taxon>
        <taxon>Adrianichthyidae</taxon>
        <taxon>Oryziinae</taxon>
        <taxon>Oryzias</taxon>
    </lineage>
</organism>
<dbReference type="OMA" id="CSPDQQW"/>
<dbReference type="PaxDb" id="30732-ENSOMEP00000007249"/>
<evidence type="ECO:0000259" key="3">
    <source>
        <dbReference type="Pfam" id="PF12937"/>
    </source>
</evidence>
<dbReference type="AlphaFoldDB" id="A0A3B3BPP5"/>
<dbReference type="InterPro" id="IPR015943">
    <property type="entry name" value="WD40/YVTN_repeat-like_dom_sf"/>
</dbReference>
<name>A0A3B3BPP5_ORYME</name>
<keyword evidence="2" id="KW-0833">Ubl conjugation pathway</keyword>
<dbReference type="GO" id="GO:0005737">
    <property type="term" value="C:cytoplasm"/>
    <property type="evidence" value="ECO:0007669"/>
    <property type="project" value="TreeGrafter"/>
</dbReference>
<dbReference type="OrthoDB" id="63265at2759"/>
<evidence type="ECO:0000256" key="2">
    <source>
        <dbReference type="ARBA" id="ARBA00022786"/>
    </source>
</evidence>
<reference evidence="4" key="2">
    <citation type="journal article" name="BMC Genomics">
        <title>Long-read sequencing and de novo genome assembly of marine medaka (Oryzias melastigma).</title>
        <authorList>
            <person name="Liang P."/>
            <person name="Saqib H.S.A."/>
            <person name="Ni X."/>
            <person name="Shen Y."/>
        </authorList>
    </citation>
    <scope>NUCLEOTIDE SEQUENCE</scope>
    <source>
        <strain evidence="4">Bigg-433</strain>
    </source>
</reference>
<dbReference type="EMBL" id="WKFB01000774">
    <property type="protein sequence ID" value="KAF6718083.1"/>
    <property type="molecule type" value="Genomic_DNA"/>
</dbReference>
<dbReference type="PANTHER" id="PTHR46550">
    <property type="entry name" value="F-BOX ONLY PROTEIN 3"/>
    <property type="match status" value="1"/>
</dbReference>
<keyword evidence="6" id="KW-1185">Reference proteome</keyword>
<sequence>MEDDSSHPQVTTDCLIHIFTYLTQEDLIRASSVCKVWHDAAETPWLWRRMCLQRWSFCNLAALGSQQDTYSWKRYFLRRSVLEANMTKGRTGSYKCKSLRGHTGSVVGLVYLHGNSSQNPKLWNTGATVCSASSDCTVRAWNVQNGKQLWCTPVQNPLTGIICEEQHQVVITSDSTGLIQTWQGQTGQELGSYSTSSPHCTLLQYSKNDDWFLTVGTSLGSLQTLAGFTLTSTSRVVVCDSFRVNLLLVSPDKKWVVAGTKGNGDLFPKVISSESLTSPSEDEGPLCQSLPVTECKGAVFVPGLPARLVVIHHSADLTHNNILTVFDISIKKMKYSSEIIVQQVESFSLTHVPFYPEILLEAKSSNCIVLAADKQLWVYSLKGALLTSFSDHIEPISSICVDSFRVVTASQGLSLRVLTWRNSIEHGVTLESQFHLLGGSHTMSRGFSHVACDYSSIVASVQGIDYEDVLKAYSFTS</sequence>
<dbReference type="GeneTree" id="ENSGT00940000162955"/>
<dbReference type="Pfam" id="PF12937">
    <property type="entry name" value="F-box-like"/>
    <property type="match status" value="1"/>
</dbReference>
<dbReference type="Gene3D" id="2.130.10.10">
    <property type="entry name" value="YVTN repeat-like/Quinoprotein amine dehydrogenase"/>
    <property type="match status" value="1"/>
</dbReference>
<evidence type="ECO:0000256" key="1">
    <source>
        <dbReference type="ARBA" id="ARBA00004906"/>
    </source>
</evidence>
<accession>A0A3B3BPP5</accession>
<dbReference type="Proteomes" id="UP000261560">
    <property type="component" value="Unplaced"/>
</dbReference>
<dbReference type="InterPro" id="IPR001810">
    <property type="entry name" value="F-box_dom"/>
</dbReference>
<evidence type="ECO:0000313" key="4">
    <source>
        <dbReference type="EMBL" id="KAF6718083.1"/>
    </source>
</evidence>
<gene>
    <name evidence="4" type="ORF">FQA47_018777</name>
</gene>
<dbReference type="InterPro" id="IPR001680">
    <property type="entry name" value="WD40_rpt"/>
</dbReference>
<dbReference type="STRING" id="30732.ENSOMEP00000007249"/>
<dbReference type="InterPro" id="IPR036047">
    <property type="entry name" value="F-box-like_dom_sf"/>
</dbReference>
<dbReference type="Proteomes" id="UP000646548">
    <property type="component" value="Unassembled WGS sequence"/>
</dbReference>
<evidence type="ECO:0000313" key="5">
    <source>
        <dbReference type="Ensembl" id="ENSOMEP00000007249.1"/>
    </source>
</evidence>
<proteinExistence type="predicted"/>
<comment type="pathway">
    <text evidence="1">Protein modification; protein ubiquitination.</text>
</comment>
<evidence type="ECO:0000313" key="6">
    <source>
        <dbReference type="Proteomes" id="UP000261560"/>
    </source>
</evidence>
<dbReference type="Ensembl" id="ENSOMET00000004454.1">
    <property type="protein sequence ID" value="ENSOMEP00000007249.1"/>
    <property type="gene ID" value="ENSOMEG00000008331.1"/>
</dbReference>
<dbReference type="PANTHER" id="PTHR46550:SF1">
    <property type="entry name" value="F-BOX PROTEIN 3"/>
    <property type="match status" value="1"/>
</dbReference>
<dbReference type="InterPro" id="IPR052121">
    <property type="entry name" value="F-box_SCF_Substrate_Recog"/>
</dbReference>
<dbReference type="SMART" id="SM00320">
    <property type="entry name" value="WD40"/>
    <property type="match status" value="2"/>
</dbReference>